<evidence type="ECO:0000256" key="4">
    <source>
        <dbReference type="ARBA" id="ARBA00023136"/>
    </source>
</evidence>
<feature type="compositionally biased region" description="Basic and acidic residues" evidence="5">
    <location>
        <begin position="1117"/>
        <end position="1126"/>
    </location>
</feature>
<keyword evidence="2 6" id="KW-0812">Transmembrane</keyword>
<feature type="compositionally biased region" description="Low complexity" evidence="5">
    <location>
        <begin position="850"/>
        <end position="870"/>
    </location>
</feature>
<name>A0A9P8A9R4_MORAP</name>
<feature type="compositionally biased region" description="Basic and acidic residues" evidence="5">
    <location>
        <begin position="1669"/>
        <end position="1679"/>
    </location>
</feature>
<feature type="region of interest" description="Disordered" evidence="5">
    <location>
        <begin position="1244"/>
        <end position="1306"/>
    </location>
</feature>
<feature type="transmembrane region" description="Helical" evidence="6">
    <location>
        <begin position="2396"/>
        <end position="2417"/>
    </location>
</feature>
<feature type="compositionally biased region" description="Basic residues" evidence="5">
    <location>
        <begin position="1643"/>
        <end position="1657"/>
    </location>
</feature>
<evidence type="ECO:0000313" key="8">
    <source>
        <dbReference type="EMBL" id="KAG9326898.1"/>
    </source>
</evidence>
<dbReference type="PANTHER" id="PTHR35518">
    <property type="entry name" value="MAINTENANCE OF TELOMOERE CAPPING"/>
    <property type="match status" value="1"/>
</dbReference>
<feature type="region of interest" description="Disordered" evidence="5">
    <location>
        <begin position="2265"/>
        <end position="2331"/>
    </location>
</feature>
<feature type="compositionally biased region" description="Low complexity" evidence="5">
    <location>
        <begin position="358"/>
        <end position="393"/>
    </location>
</feature>
<feature type="compositionally biased region" description="Acidic residues" evidence="5">
    <location>
        <begin position="1284"/>
        <end position="1297"/>
    </location>
</feature>
<feature type="compositionally biased region" description="Low complexity" evidence="5">
    <location>
        <begin position="589"/>
        <end position="611"/>
    </location>
</feature>
<dbReference type="Proteomes" id="UP000717515">
    <property type="component" value="Unassembled WGS sequence"/>
</dbReference>
<feature type="domain" description="WSC" evidence="7">
    <location>
        <begin position="914"/>
        <end position="1039"/>
    </location>
</feature>
<feature type="compositionally biased region" description="Polar residues" evidence="5">
    <location>
        <begin position="820"/>
        <end position="830"/>
    </location>
</feature>
<dbReference type="InterPro" id="IPR051008">
    <property type="entry name" value="Telomere_Capping_Maintenance"/>
</dbReference>
<feature type="compositionally biased region" description="Acidic residues" evidence="5">
    <location>
        <begin position="2278"/>
        <end position="2302"/>
    </location>
</feature>
<feature type="compositionally biased region" description="Polar residues" evidence="5">
    <location>
        <begin position="1622"/>
        <end position="1639"/>
    </location>
</feature>
<feature type="transmembrane region" description="Helical" evidence="6">
    <location>
        <begin position="1168"/>
        <end position="1196"/>
    </location>
</feature>
<proteinExistence type="predicted"/>
<feature type="region of interest" description="Disordered" evidence="5">
    <location>
        <begin position="404"/>
        <end position="423"/>
    </location>
</feature>
<evidence type="ECO:0000259" key="7">
    <source>
        <dbReference type="PROSITE" id="PS51212"/>
    </source>
</evidence>
<feature type="compositionally biased region" description="Acidic residues" evidence="5">
    <location>
        <begin position="1127"/>
        <end position="1154"/>
    </location>
</feature>
<dbReference type="SUPFAM" id="SSF56436">
    <property type="entry name" value="C-type lectin-like"/>
    <property type="match status" value="1"/>
</dbReference>
<feature type="region of interest" description="Disordered" evidence="5">
    <location>
        <begin position="589"/>
        <end position="613"/>
    </location>
</feature>
<feature type="compositionally biased region" description="Polar residues" evidence="5">
    <location>
        <begin position="291"/>
        <end position="328"/>
    </location>
</feature>
<dbReference type="PANTHER" id="PTHR35518:SF2">
    <property type="entry name" value="MAINTENANCE OF TELOMERE CAPPING PROTEIN 6"/>
    <property type="match status" value="1"/>
</dbReference>
<feature type="region of interest" description="Disordered" evidence="5">
    <location>
        <begin position="819"/>
        <end position="888"/>
    </location>
</feature>
<reference evidence="8" key="1">
    <citation type="submission" date="2021-07" db="EMBL/GenBank/DDBJ databases">
        <title>Draft genome of Mortierella alpina, strain LL118, isolated from an aspen leaf litter sample.</title>
        <authorList>
            <person name="Yang S."/>
            <person name="Vinatzer B.A."/>
        </authorList>
    </citation>
    <scope>NUCLEOTIDE SEQUENCE</scope>
    <source>
        <strain evidence="8">LL118</strain>
    </source>
</reference>
<feature type="compositionally biased region" description="Low complexity" evidence="5">
    <location>
        <begin position="946"/>
        <end position="958"/>
    </location>
</feature>
<evidence type="ECO:0000256" key="5">
    <source>
        <dbReference type="SAM" id="MobiDB-lite"/>
    </source>
</evidence>
<feature type="compositionally biased region" description="Low complexity" evidence="5">
    <location>
        <begin position="196"/>
        <end position="239"/>
    </location>
</feature>
<gene>
    <name evidence="8" type="ORF">KVV02_001422</name>
</gene>
<feature type="region of interest" description="Disordered" evidence="5">
    <location>
        <begin position="1620"/>
        <end position="1738"/>
    </location>
</feature>
<feature type="compositionally biased region" description="Polar residues" evidence="5">
    <location>
        <begin position="643"/>
        <end position="657"/>
    </location>
</feature>
<sequence>MASPYSDNALAARTHHAKNPKAATEIQEDPELWRDIQANVRKMDDLYDATFYTWLRSEDNVLVTASYLQRLAGEYDLERIEHALCWLVNGWRLESIAILVKQVTFDWIVTKGDQGEMNRARLMLALTDNWAIQYIARLACTLLTSATVPPPPQPMFRFAPSHTRMASLPGSPIASPGQSATSVMIGIEHTHPYGSALSATPSASSPLRASSPSLARGTAVSTPTSPSSSSFNLSTPLPTHGRRMAVSRRLGSPVATPPVGDNSAHHGRPMSTAGSLSPALSVPTPHRSGHYRQSSSTIPGQQPRPQDHIQQSSTAMSSFHQSSASVSISTAAPIHPTAQQTSYHPHYCTVSHHHHHAQLQQQQQHQHPSTLSQPQPQQLPPQQQEFPSQQQHPLRGLSHLQRNYGTQSHTRQHSQPGTISTSKQNWLLQQSTYSSNPVFYMNKSLFMEELSRKWSFCRLSEFFQCMDPASGISHRFKCKLLKESALKEELSQKQKQRQASVIKMSSPMDQQQQLHVDHGSRTNSDDNRALLHANVVSREALVDTLPSSTASGQGTAVLEDSSMEMVMAARHFPRVEASGTGRALILSHSSSSSSSSLSSHSSSTSSSSRSTVVAEENAAGCDLDMHPLDTSMDISLTTMPAVQLHQAQSQYRPQPSHSHADYNDDMNSGLSRGCKSTDGNHQHCRAQTVEAIMLNPHGAGSVFPSSTSSSSSSSFSLTSASAASASLSTLSTLTLTESGMESSSSRPLSQPTPHLQHQHHHEQQHPHQQSLSSFASNYSTPILYRHTTTMTAAPVTAPTSVATSAASASVATSSSSSAANSLSIHSNGNQRHGHDSTSAKRKNSLGVSLTPPSHCSSFSPTSSSSAALHSSTDELESRPTIGQPQCKMRRPTSSSLWLILTLLTCCSLSTLTHAQIHLGCYALESTPATITTTAAPLPDSDLIQESNSGSSSIRSMQSLSSPPYQDIYMSRGLCTDHCKSLQLMYAVLERGSRCSCFNEPPPEQSKVDDALCDKPCAGYPLETCGSSSGPGGLKEEEEENGRSVYGSVLLVRHSISGAPASSSLNKQAQNSSSSSLLEGVSVPPGDGGAVEAMAVGTAGVQDNQEQGNTGEQVGTVMKDEKRHTYEEIEGDEEDDSEEEEESDEEEEEKDDDSDPTGKVTPAVGHGAALALSGIPVASTVVGAVCLFGICVFFIYLTRKRQRERVRAAWVDSVFGAHHGQSGNDPRRPYSNSYNCYGSSYDHDSRRNTIYNGRSSNNRHSRHSTTERKVKQQKKQQKQQRPALEDLESVSDVQSEDTLDYRPAGVQQLRSSQVMEVGGGDTSYSRAVLSTVMLPATAAGRSGRMSYKNTSAARPPLPTPMEYASHPYGVSLGVHAHSGHHGEMLYSTEPLQQQQQQQQQQQLYEEFFDQDEGEVDAEVAHPDEYAVLQQQPMATTVSAPQPVQRTTTSFLLQGCDAARNLNSNQRVDAPSPDDFAPLTGPQFQYTKRTPLGSLQDPREYADGALATQKLIAAPLIPLDRQMWVGIDTRTAYFGDQYGRDKIENVPQLLQAGVRRLIVDLWWDGADLGWQLCPRIKRDGTQVRALRLALEEEQKDLALSLQHLAVTQQQREATLKGAGAGLENASNLTTPSIPQPSSTVASKMHASHHGLKNTHRHQAGHTSEGATTSQGHEKQEGERTQVKRHLPGANDETMRHPVDKHSKSSKTQETRKNSGKDMPKAHAHGKKAGTEKDQKKQTNIQDKARAWFRKKGSHQRHSIKAGGHGHKHAYKSAAATGPAIRGAAIDPSRERREKDNKFHHLKMSKSIVSTYDSTAAVDQTVDGITCSSGEDVLMLLQQLQGWVLQTTKRDLEDVLLIILNLNELGSRPPATETPPLVNNTNHLANVAQGQSVEPFALSNSDDHFLQSLVSPNTNVSIKAVLPSMISLKDLFLDAFPDMIYDPTLLKKERADLNSTWWQGGPVGLDYYNTTIDPATGRAQAPTGWPTSAYLTADDINRRVLIGIGANNLRSNTTYNISDDLSVLYTPETLGSSMNSTSTIQISSALNADRCEFPAPGVMMVPTGSEDSLERIMALRGDNATIGRQIPWSFASMTDTDLSPWSYDSGRLATDCGFSVLVESRASTLTFSEQTAMSIWSWDLDQPPANEMRSRDRRCGAMQPNGRWVVQNCNMKLPVACRKTGTSGKWIIHEKGAGNYRDVSCPEGYTFDVPRTARENQALFSVLQAYLNVTEPAALSAMVAKRERKREAIRQSLDDPFHALVNSETRVSMLHSRRHDSRHDDDDDDDDEDEDDEDDYDDEDEDHEQPEDHRDRRSSGTPSASRSSHGKDGANQHSGIGMLAAKDVSGPMASLPTARDQQLEGVIWIDISSWQTAGCWVPGGVHGICPYQDPDNTVALQEIIKVSTIGGVIILVLAGMFLYLKCRRNVRLRKSSKRRADVRTKLMRTEVETVPA</sequence>
<comment type="caution">
    <text evidence="8">The sequence shown here is derived from an EMBL/GenBank/DDBJ whole genome shotgun (WGS) entry which is preliminary data.</text>
</comment>
<feature type="region of interest" description="Disordered" evidence="5">
    <location>
        <begin position="196"/>
        <end position="328"/>
    </location>
</feature>
<evidence type="ECO:0000256" key="6">
    <source>
        <dbReference type="SAM" id="Phobius"/>
    </source>
</evidence>
<evidence type="ECO:0000256" key="2">
    <source>
        <dbReference type="ARBA" id="ARBA00022692"/>
    </source>
</evidence>
<feature type="region of interest" description="Disordered" evidence="5">
    <location>
        <begin position="1"/>
        <end position="25"/>
    </location>
</feature>
<comment type="subcellular location">
    <subcellularLocation>
        <location evidence="1">Membrane</location>
    </subcellularLocation>
</comment>
<dbReference type="PROSITE" id="PS51212">
    <property type="entry name" value="WSC"/>
    <property type="match status" value="1"/>
</dbReference>
<evidence type="ECO:0000256" key="1">
    <source>
        <dbReference type="ARBA" id="ARBA00004370"/>
    </source>
</evidence>
<organism evidence="8 9">
    <name type="scientific">Mortierella alpina</name>
    <name type="common">Oleaginous fungus</name>
    <name type="synonym">Mortierella renispora</name>
    <dbReference type="NCBI Taxonomy" id="64518"/>
    <lineage>
        <taxon>Eukaryota</taxon>
        <taxon>Fungi</taxon>
        <taxon>Fungi incertae sedis</taxon>
        <taxon>Mucoromycota</taxon>
        <taxon>Mortierellomycotina</taxon>
        <taxon>Mortierellomycetes</taxon>
        <taxon>Mortierellales</taxon>
        <taxon>Mortierellaceae</taxon>
        <taxon>Mortierella</taxon>
    </lineage>
</organism>
<feature type="region of interest" description="Disordered" evidence="5">
    <location>
        <begin position="1059"/>
        <end position="1161"/>
    </location>
</feature>
<protein>
    <recommendedName>
        <fullName evidence="7">WSC domain-containing protein</fullName>
    </recommendedName>
</protein>
<feature type="compositionally biased region" description="Low complexity" evidence="5">
    <location>
        <begin position="736"/>
        <end position="755"/>
    </location>
</feature>
<keyword evidence="3 6" id="KW-1133">Transmembrane helix</keyword>
<feature type="region of interest" description="Disordered" evidence="5">
    <location>
        <begin position="934"/>
        <end position="958"/>
    </location>
</feature>
<feature type="region of interest" description="Disordered" evidence="5">
    <location>
        <begin position="350"/>
        <end position="393"/>
    </location>
</feature>
<evidence type="ECO:0000256" key="3">
    <source>
        <dbReference type="ARBA" id="ARBA00022989"/>
    </source>
</evidence>
<dbReference type="EMBL" id="JAIFTL010000012">
    <property type="protein sequence ID" value="KAG9326898.1"/>
    <property type="molecule type" value="Genomic_DNA"/>
</dbReference>
<feature type="compositionally biased region" description="Polar residues" evidence="5">
    <location>
        <begin position="1658"/>
        <end position="1668"/>
    </location>
</feature>
<dbReference type="InterPro" id="IPR016187">
    <property type="entry name" value="CTDL_fold"/>
</dbReference>
<evidence type="ECO:0000313" key="9">
    <source>
        <dbReference type="Proteomes" id="UP000717515"/>
    </source>
</evidence>
<feature type="compositionally biased region" description="Polar residues" evidence="5">
    <location>
        <begin position="1100"/>
        <end position="1112"/>
    </location>
</feature>
<feature type="compositionally biased region" description="Low complexity" evidence="5">
    <location>
        <begin position="1060"/>
        <end position="1076"/>
    </location>
</feature>
<dbReference type="GO" id="GO:0016020">
    <property type="term" value="C:membrane"/>
    <property type="evidence" value="ECO:0007669"/>
    <property type="project" value="UniProtKB-SubCell"/>
</dbReference>
<keyword evidence="4 6" id="KW-0472">Membrane</keyword>
<dbReference type="Pfam" id="PF01822">
    <property type="entry name" value="WSC"/>
    <property type="match status" value="1"/>
</dbReference>
<feature type="compositionally biased region" description="Basic and acidic residues" evidence="5">
    <location>
        <begin position="1690"/>
        <end position="1718"/>
    </location>
</feature>
<feature type="region of interest" description="Disordered" evidence="5">
    <location>
        <begin position="643"/>
        <end position="679"/>
    </location>
</feature>
<dbReference type="InterPro" id="IPR002889">
    <property type="entry name" value="WSC_carb-bd"/>
</dbReference>
<feature type="region of interest" description="Disordered" evidence="5">
    <location>
        <begin position="736"/>
        <end position="771"/>
    </location>
</feature>
<accession>A0A9P8A9R4</accession>